<organism evidence="9 10">
    <name type="scientific">Novacetimonas pomaceti</name>
    <dbReference type="NCBI Taxonomy" id="2021998"/>
    <lineage>
        <taxon>Bacteria</taxon>
        <taxon>Pseudomonadati</taxon>
        <taxon>Pseudomonadota</taxon>
        <taxon>Alphaproteobacteria</taxon>
        <taxon>Acetobacterales</taxon>
        <taxon>Acetobacteraceae</taxon>
        <taxon>Novacetimonas</taxon>
    </lineage>
</organism>
<dbReference type="Gene3D" id="3.10.420.10">
    <property type="entry name" value="SecB-like"/>
    <property type="match status" value="1"/>
</dbReference>
<keyword evidence="2 6" id="KW-0813">Transport</keyword>
<dbReference type="GO" id="GO:0051262">
    <property type="term" value="P:protein tetramerization"/>
    <property type="evidence" value="ECO:0007669"/>
    <property type="project" value="InterPro"/>
</dbReference>
<reference evidence="8 11" key="2">
    <citation type="submission" date="2018-02" db="EMBL/GenBank/DDBJ databases">
        <authorList>
            <person name="Skraban J."/>
            <person name="Trcek J."/>
        </authorList>
    </citation>
    <scope>NUCLEOTIDE SEQUENCE [LARGE SCALE GENOMIC DNA]</scope>
    <source>
        <strain evidence="8 11">AV446</strain>
    </source>
</reference>
<dbReference type="EMBL" id="NOXG01000002">
    <property type="protein sequence ID" value="PYD76764.1"/>
    <property type="molecule type" value="Genomic_DNA"/>
</dbReference>
<evidence type="ECO:0000256" key="1">
    <source>
        <dbReference type="ARBA" id="ARBA00009990"/>
    </source>
</evidence>
<comment type="subcellular location">
    <subcellularLocation>
        <location evidence="6">Cytoplasm</location>
    </subcellularLocation>
</comment>
<comment type="function">
    <text evidence="6">One of the proteins required for the normal export of preproteins out of the cell cytoplasm. It is a molecular chaperone that binds to a subset of precursor proteins, maintaining them in a translocation-competent state. It also specifically binds to its receptor SecA.</text>
</comment>
<dbReference type="SUPFAM" id="SSF54611">
    <property type="entry name" value="SecB-like"/>
    <property type="match status" value="1"/>
</dbReference>
<dbReference type="Proteomes" id="UP000248116">
    <property type="component" value="Unassembled WGS sequence"/>
</dbReference>
<dbReference type="RefSeq" id="WP_110527002.1">
    <property type="nucleotide sequence ID" value="NZ_JAHRDT010000005.1"/>
</dbReference>
<comment type="caution">
    <text evidence="9">The sequence shown here is derived from an EMBL/GenBank/DDBJ whole genome shotgun (WGS) entry which is preliminary data.</text>
</comment>
<gene>
    <name evidence="6" type="primary">secB</name>
    <name evidence="8" type="ORF">C3920_02660</name>
    <name evidence="9" type="ORF">CFR71_03450</name>
</gene>
<evidence type="ECO:0000256" key="5">
    <source>
        <dbReference type="ARBA" id="ARBA00023186"/>
    </source>
</evidence>
<proteinExistence type="inferred from homology"/>
<evidence type="ECO:0000313" key="9">
    <source>
        <dbReference type="EMBL" id="PYD76764.1"/>
    </source>
</evidence>
<evidence type="ECO:0000313" key="8">
    <source>
        <dbReference type="EMBL" id="PYD48890.1"/>
    </source>
</evidence>
<evidence type="ECO:0000256" key="4">
    <source>
        <dbReference type="ARBA" id="ARBA00023010"/>
    </source>
</evidence>
<dbReference type="EMBL" id="PRCW01000022">
    <property type="protein sequence ID" value="PYD48890.1"/>
    <property type="molecule type" value="Genomic_DNA"/>
</dbReference>
<evidence type="ECO:0000256" key="7">
    <source>
        <dbReference type="SAM" id="MobiDB-lite"/>
    </source>
</evidence>
<keyword evidence="3 6" id="KW-0653">Protein transport</keyword>
<reference evidence="9 10" key="1">
    <citation type="submission" date="2017-07" db="EMBL/GenBank/DDBJ databases">
        <title>A draft genome sequence of Komagataeibacter sp. T5K1.</title>
        <authorList>
            <person name="Skraban J."/>
            <person name="Cleenwerck I."/>
            <person name="Vandamme P."/>
            <person name="Trcek J."/>
        </authorList>
    </citation>
    <scope>NUCLEOTIDE SEQUENCE [LARGE SCALE GENOMIC DNA]</scope>
    <source>
        <strain evidence="9 10">T5K1</strain>
    </source>
</reference>
<keyword evidence="4 6" id="KW-0811">Translocation</keyword>
<dbReference type="GO" id="GO:0006457">
    <property type="term" value="P:protein folding"/>
    <property type="evidence" value="ECO:0007669"/>
    <property type="project" value="UniProtKB-UniRule"/>
</dbReference>
<dbReference type="GO" id="GO:0051082">
    <property type="term" value="F:unfolded protein binding"/>
    <property type="evidence" value="ECO:0007669"/>
    <property type="project" value="InterPro"/>
</dbReference>
<evidence type="ECO:0000256" key="2">
    <source>
        <dbReference type="ARBA" id="ARBA00022448"/>
    </source>
</evidence>
<comment type="similarity">
    <text evidence="1 6">Belongs to the SecB family.</text>
</comment>
<evidence type="ECO:0000256" key="6">
    <source>
        <dbReference type="HAMAP-Rule" id="MF_00821"/>
    </source>
</evidence>
<dbReference type="HAMAP" id="MF_00821">
    <property type="entry name" value="SecB"/>
    <property type="match status" value="1"/>
</dbReference>
<dbReference type="Pfam" id="PF02556">
    <property type="entry name" value="SecB"/>
    <property type="match status" value="1"/>
</dbReference>
<dbReference type="InterPro" id="IPR035958">
    <property type="entry name" value="SecB-like_sf"/>
</dbReference>
<name>A0A318QFW8_9PROT</name>
<accession>A0A318QFW8</accession>
<evidence type="ECO:0000313" key="11">
    <source>
        <dbReference type="Proteomes" id="UP000248116"/>
    </source>
</evidence>
<feature type="region of interest" description="Disordered" evidence="7">
    <location>
        <begin position="1"/>
        <end position="22"/>
    </location>
</feature>
<dbReference type="PANTHER" id="PTHR36918">
    <property type="match status" value="1"/>
</dbReference>
<dbReference type="AlphaFoldDB" id="A0A318QFW8"/>
<sequence length="177" mass="19190">MTDTPSILPKDDEEPQAQPAPPMALNINHQYIKDLSFEVPGGAAIFQLMQGAAPTISIDIDTQANRLQQDQPIYEVTLTTKIEAKLPAATQDGTAGRTLFIAELSYAAIATLVAAPDAMVEPMLMVEVPRFIFPFVRAIICDVTRDGGFPPIVLQPIDFVALWQSKRNSFAQAAGHA</sequence>
<keyword evidence="6" id="KW-0963">Cytoplasm</keyword>
<protein>
    <recommendedName>
        <fullName evidence="6">Protein-export protein SecB</fullName>
    </recommendedName>
</protein>
<keyword evidence="5 6" id="KW-0143">Chaperone</keyword>
<dbReference type="PANTHER" id="PTHR36918:SF1">
    <property type="entry name" value="PROTEIN-EXPORT PROTEIN SECB"/>
    <property type="match status" value="1"/>
</dbReference>
<keyword evidence="11" id="KW-1185">Reference proteome</keyword>
<dbReference type="InterPro" id="IPR003708">
    <property type="entry name" value="SecB"/>
</dbReference>
<dbReference type="GO" id="GO:0015031">
    <property type="term" value="P:protein transport"/>
    <property type="evidence" value="ECO:0007669"/>
    <property type="project" value="UniProtKB-UniRule"/>
</dbReference>
<comment type="subunit">
    <text evidence="6">Homotetramer, a dimer of dimers. One homotetramer interacts with 1 SecA dimer.</text>
</comment>
<dbReference type="GO" id="GO:0005737">
    <property type="term" value="C:cytoplasm"/>
    <property type="evidence" value="ECO:0007669"/>
    <property type="project" value="UniProtKB-SubCell"/>
</dbReference>
<evidence type="ECO:0000256" key="3">
    <source>
        <dbReference type="ARBA" id="ARBA00022927"/>
    </source>
</evidence>
<evidence type="ECO:0000313" key="10">
    <source>
        <dbReference type="Proteomes" id="UP000247609"/>
    </source>
</evidence>
<dbReference type="NCBIfam" id="TIGR00809">
    <property type="entry name" value="secB"/>
    <property type="match status" value="1"/>
</dbReference>
<dbReference type="Proteomes" id="UP000247609">
    <property type="component" value="Unassembled WGS sequence"/>
</dbReference>
<dbReference type="NCBIfam" id="NF004392">
    <property type="entry name" value="PRK05751.1-3"/>
    <property type="match status" value="1"/>
</dbReference>